<dbReference type="PATRIC" id="fig|13035.3.peg.1777"/>
<dbReference type="KEGG" id="dsl:Dacsa_1576"/>
<comment type="similarity">
    <text evidence="2">Belongs to the gluconokinase GntK/GntV family.</text>
</comment>
<name>K9YTP5_DACS8</name>
<sequence length="506" mass="59015">MINHKTLIQDMSKTDFYPHSIQGSIQVLQTHISYIFLTGEYAYKLKKPVDMGFLDFSTLEKRRYYCQQELALNRPIAPEIYLDVLPITQEEETLELDGKGEIVDYVVKMRQFPQAALFSEMEKGGKLTESLLAQLGKRVAKFHQETKTNDYIGEFGQPEKIERAIENNYKQTEKYVGSVQDQKQFLETKAFTDRFFQDYNALLKKRVNDHFIRECHGDLHLKNICYWRDKIQLFDRIEFNEPFRFVDVMYDVAFTIMDLEFRKRQELATVFLNNYLEQTGDWEGVQLLPLYLTRQAYVRGKVNSLMLDDPNIAQEEKQKAQEKAKQYYHLAWQYTQPQQGELWMMSGLSGSGKTTVAREIAKQKRAIHLRSDAVRKHLAGIDPEAVGNEDIYRPEMTEKTYERLLEIGSLLASKGWNVILDAKYDRQLMREAVITEAKRHHLSLQIIYCTAPMEILLDRVAKRQGDISDATPNLLAQQQANAEPFTETEEAYVTTIDTRKSIEAQF</sequence>
<dbReference type="EC" id="2.7.1.12" evidence="3"/>
<organism evidence="9 10">
    <name type="scientific">Dactylococcopsis salina (strain PCC 8305)</name>
    <name type="common">Myxobactron salinum</name>
    <dbReference type="NCBI Taxonomy" id="13035"/>
    <lineage>
        <taxon>Bacteria</taxon>
        <taxon>Bacillati</taxon>
        <taxon>Cyanobacteriota</taxon>
        <taxon>Cyanophyceae</taxon>
        <taxon>Nodosilineales</taxon>
        <taxon>Cymatolegaceae</taxon>
        <taxon>Dactylococcopsis</taxon>
    </lineage>
</organism>
<keyword evidence="5" id="KW-0547">Nucleotide-binding</keyword>
<dbReference type="Gene3D" id="3.90.1200.10">
    <property type="match status" value="1"/>
</dbReference>
<dbReference type="EMBL" id="CP003944">
    <property type="protein sequence ID" value="AFZ50254.1"/>
    <property type="molecule type" value="Genomic_DNA"/>
</dbReference>
<dbReference type="GO" id="GO:0005975">
    <property type="term" value="P:carbohydrate metabolic process"/>
    <property type="evidence" value="ECO:0007669"/>
    <property type="project" value="InterPro"/>
</dbReference>
<evidence type="ECO:0000256" key="8">
    <source>
        <dbReference type="ARBA" id="ARBA00048090"/>
    </source>
</evidence>
<dbReference type="GO" id="GO:0046316">
    <property type="term" value="F:gluconokinase activity"/>
    <property type="evidence" value="ECO:0007669"/>
    <property type="project" value="UniProtKB-EC"/>
</dbReference>
<evidence type="ECO:0000256" key="4">
    <source>
        <dbReference type="ARBA" id="ARBA00022679"/>
    </source>
</evidence>
<dbReference type="HOGENOM" id="CLU_026771_1_1_3"/>
<keyword evidence="10" id="KW-1185">Reference proteome</keyword>
<evidence type="ECO:0000256" key="2">
    <source>
        <dbReference type="ARBA" id="ARBA00008420"/>
    </source>
</evidence>
<comment type="pathway">
    <text evidence="1">Carbohydrate acid metabolism.</text>
</comment>
<dbReference type="AlphaFoldDB" id="K9YTP5"/>
<dbReference type="Proteomes" id="UP000010482">
    <property type="component" value="Chromosome"/>
</dbReference>
<protein>
    <recommendedName>
        <fullName evidence="3">gluconokinase</fullName>
        <ecNumber evidence="3">2.7.1.12</ecNumber>
    </recommendedName>
</protein>
<evidence type="ECO:0000256" key="6">
    <source>
        <dbReference type="ARBA" id="ARBA00022777"/>
    </source>
</evidence>
<dbReference type="Gene3D" id="3.40.50.300">
    <property type="entry name" value="P-loop containing nucleotide triphosphate hydrolases"/>
    <property type="match status" value="1"/>
</dbReference>
<dbReference type="PANTHER" id="PTHR43883">
    <property type="entry name" value="SLR0207 PROTEIN"/>
    <property type="match status" value="1"/>
</dbReference>
<keyword evidence="7" id="KW-0067">ATP-binding</keyword>
<dbReference type="OrthoDB" id="9810277at2"/>
<gene>
    <name evidence="9" type="ORF">Dacsa_1576</name>
</gene>
<dbReference type="eggNOG" id="COG2187">
    <property type="taxonomic scope" value="Bacteria"/>
</dbReference>
<dbReference type="InterPro" id="IPR011009">
    <property type="entry name" value="Kinase-like_dom_sf"/>
</dbReference>
<keyword evidence="4" id="KW-0808">Transferase</keyword>
<dbReference type="Pfam" id="PF13671">
    <property type="entry name" value="AAA_33"/>
    <property type="match status" value="1"/>
</dbReference>
<evidence type="ECO:0000256" key="3">
    <source>
        <dbReference type="ARBA" id="ARBA00012054"/>
    </source>
</evidence>
<dbReference type="InterPro" id="IPR006001">
    <property type="entry name" value="Therm_gnt_kin"/>
</dbReference>
<dbReference type="STRING" id="13035.Dacsa_1576"/>
<proteinExistence type="inferred from homology"/>
<dbReference type="PANTHER" id="PTHR43883:SF1">
    <property type="entry name" value="GLUCONOKINASE"/>
    <property type="match status" value="1"/>
</dbReference>
<dbReference type="InterPro" id="IPR052732">
    <property type="entry name" value="Cell-binding_unc_protein"/>
</dbReference>
<keyword evidence="6" id="KW-0418">Kinase</keyword>
<dbReference type="SUPFAM" id="SSF52540">
    <property type="entry name" value="P-loop containing nucleoside triphosphate hydrolases"/>
    <property type="match status" value="1"/>
</dbReference>
<evidence type="ECO:0000256" key="5">
    <source>
        <dbReference type="ARBA" id="ARBA00022741"/>
    </source>
</evidence>
<dbReference type="SUPFAM" id="SSF56112">
    <property type="entry name" value="Protein kinase-like (PK-like)"/>
    <property type="match status" value="1"/>
</dbReference>
<comment type="catalytic activity">
    <reaction evidence="8">
        <text>D-gluconate + ATP = 6-phospho-D-gluconate + ADP + H(+)</text>
        <dbReference type="Rhea" id="RHEA:19433"/>
        <dbReference type="ChEBI" id="CHEBI:15378"/>
        <dbReference type="ChEBI" id="CHEBI:18391"/>
        <dbReference type="ChEBI" id="CHEBI:30616"/>
        <dbReference type="ChEBI" id="CHEBI:58759"/>
        <dbReference type="ChEBI" id="CHEBI:456216"/>
        <dbReference type="EC" id="2.7.1.12"/>
    </reaction>
</comment>
<accession>K9YTP5</accession>
<dbReference type="eggNOG" id="COG0645">
    <property type="taxonomic scope" value="Bacteria"/>
</dbReference>
<evidence type="ECO:0000256" key="1">
    <source>
        <dbReference type="ARBA" id="ARBA00004761"/>
    </source>
</evidence>
<evidence type="ECO:0000313" key="9">
    <source>
        <dbReference type="EMBL" id="AFZ50254.1"/>
    </source>
</evidence>
<dbReference type="InterPro" id="IPR027417">
    <property type="entry name" value="P-loop_NTPase"/>
</dbReference>
<evidence type="ECO:0000313" key="10">
    <source>
        <dbReference type="Proteomes" id="UP000010482"/>
    </source>
</evidence>
<dbReference type="GO" id="GO:0005524">
    <property type="term" value="F:ATP binding"/>
    <property type="evidence" value="ECO:0007669"/>
    <property type="project" value="UniProtKB-KW"/>
</dbReference>
<reference evidence="9" key="1">
    <citation type="submission" date="2012-04" db="EMBL/GenBank/DDBJ databases">
        <title>Finished genome of Dactylococcopsis salina PCC 8305.</title>
        <authorList>
            <consortium name="US DOE Joint Genome Institute"/>
            <person name="Gugger M."/>
            <person name="Coursin T."/>
            <person name="Rippka R."/>
            <person name="Tandeau De Marsac N."/>
            <person name="Huntemann M."/>
            <person name="Wei C.-L."/>
            <person name="Han J."/>
            <person name="Detter J.C."/>
            <person name="Han C."/>
            <person name="Tapia R."/>
            <person name="Daligault H."/>
            <person name="Chen A."/>
            <person name="Krypides N."/>
            <person name="Mavromatis K."/>
            <person name="Markowitz V."/>
            <person name="Szeto E."/>
            <person name="Ivanova N."/>
            <person name="Ovchinnikova G."/>
            <person name="Pagani I."/>
            <person name="Pati A."/>
            <person name="Goodwin L."/>
            <person name="Peters L."/>
            <person name="Pitluck S."/>
            <person name="Woyke T."/>
            <person name="Kerfeld C."/>
        </authorList>
    </citation>
    <scope>NUCLEOTIDE SEQUENCE [LARGE SCALE GENOMIC DNA]</scope>
    <source>
        <strain evidence="9">PCC 8305</strain>
    </source>
</reference>
<dbReference type="CDD" id="cd02021">
    <property type="entry name" value="GntK"/>
    <property type="match status" value="1"/>
</dbReference>
<evidence type="ECO:0000256" key="7">
    <source>
        <dbReference type="ARBA" id="ARBA00022840"/>
    </source>
</evidence>